<feature type="domain" description="Zorya protein ZorC EH" evidence="1">
    <location>
        <begin position="27"/>
        <end position="442"/>
    </location>
</feature>
<evidence type="ECO:0000259" key="1">
    <source>
        <dbReference type="Pfam" id="PF15611"/>
    </source>
</evidence>
<dbReference type="AlphaFoldDB" id="A0A5D3KU99"/>
<organism evidence="2 3">
    <name type="scientific">Bradyrhizobium rifense</name>
    <dbReference type="NCBI Taxonomy" id="515499"/>
    <lineage>
        <taxon>Bacteria</taxon>
        <taxon>Pseudomonadati</taxon>
        <taxon>Pseudomonadota</taxon>
        <taxon>Alphaproteobacteria</taxon>
        <taxon>Hyphomicrobiales</taxon>
        <taxon>Nitrobacteraceae</taxon>
        <taxon>Bradyrhizobium</taxon>
    </lineage>
</organism>
<keyword evidence="3" id="KW-1185">Reference proteome</keyword>
<protein>
    <recommendedName>
        <fullName evidence="1">Zorya protein ZorC EH domain-containing protein</fullName>
    </recommendedName>
</protein>
<proteinExistence type="predicted"/>
<gene>
    <name evidence="2" type="ORF">FXB40_03630</name>
</gene>
<dbReference type="EMBL" id="VSSS01000008">
    <property type="protein sequence ID" value="TYL99204.1"/>
    <property type="molecule type" value="Genomic_DNA"/>
</dbReference>
<sequence length="459" mass="51343">MPLKAALEDLRTFRSFRFDAPKQLATEAAASAIRPPTESVEVRAPPDLDEIAERIRRALIAGLSPYSSDMLRAPWCVWDGVSPLADEPELLDRYLRLVEALSRKSHFRRLAGAYAVRFPEDSKTLQAVAECLARLAPKFTGAWSAAHQSFRIFDAAEAPARVASAAIVRQLSPSELLSIEGIGNLAAEAGLAEAAFAAGLRHIAAAEMQPAHRLEAVSSWCGKRKGGAPFERHRGLVADALVLPHAGNMPEKPIRDRMLAFLLGKFGDPRTRQAKWSPMNCTNVVKRWLIEQSLRQFLDVVDEIALERHWKYRRAFWTSVYDRNLISDACVIFDRAGAARARRMFDGETPYSIWSKGGSKPIERGHSCLLLRIGNGLVAEWSHNGRCNIWHDAQDPSAPELHSESYMSNDVMAPASDRRWTRRAYNHVAPDGYSWQSKVADEIFALTNTRIMQSEYTVR</sequence>
<dbReference type="OrthoDB" id="3035290at2"/>
<accession>A0A5D3KU99</accession>
<comment type="caution">
    <text evidence="2">The sequence shown here is derived from an EMBL/GenBank/DDBJ whole genome shotgun (WGS) entry which is preliminary data.</text>
</comment>
<dbReference type="RefSeq" id="WP_148770832.1">
    <property type="nucleotide sequence ID" value="NZ_VSSS01000008.1"/>
</dbReference>
<evidence type="ECO:0000313" key="2">
    <source>
        <dbReference type="EMBL" id="TYL99204.1"/>
    </source>
</evidence>
<dbReference type="Pfam" id="PF15611">
    <property type="entry name" value="EH_Signature"/>
    <property type="match status" value="1"/>
</dbReference>
<evidence type="ECO:0000313" key="3">
    <source>
        <dbReference type="Proteomes" id="UP000324758"/>
    </source>
</evidence>
<reference evidence="2 3" key="1">
    <citation type="submission" date="2019-08" db="EMBL/GenBank/DDBJ databases">
        <title>Bradyrhizobium hipponensis sp. nov., a rhizobium isolated from a Lupinus angustifolius root nodule in Tunisia.</title>
        <authorList>
            <person name="Off K."/>
            <person name="Rejili M."/>
            <person name="Mars M."/>
            <person name="Brachmann A."/>
            <person name="Marin M."/>
        </authorList>
    </citation>
    <scope>NUCLEOTIDE SEQUENCE [LARGE SCALE GENOMIC DNA]</scope>
    <source>
        <strain evidence="2 3">CTAW71</strain>
    </source>
</reference>
<name>A0A5D3KU99_9BRAD</name>
<dbReference type="InterPro" id="IPR028943">
    <property type="entry name" value="ZorC_EH_Signature_dom"/>
</dbReference>
<dbReference type="Proteomes" id="UP000324758">
    <property type="component" value="Unassembled WGS sequence"/>
</dbReference>